<dbReference type="Proteomes" id="UP000324832">
    <property type="component" value="Unassembled WGS sequence"/>
</dbReference>
<reference evidence="1 2" key="1">
    <citation type="submission" date="2017-07" db="EMBL/GenBank/DDBJ databases">
        <authorList>
            <person name="Talla V."/>
            <person name="Backstrom N."/>
        </authorList>
    </citation>
    <scope>NUCLEOTIDE SEQUENCE [LARGE SCALE GENOMIC DNA]</scope>
</reference>
<name>A0A5E4QXA1_9NEOP</name>
<protein>
    <submittedName>
        <fullName evidence="1">Uncharacterized protein</fullName>
    </submittedName>
</protein>
<evidence type="ECO:0000313" key="1">
    <source>
        <dbReference type="EMBL" id="VVD03038.1"/>
    </source>
</evidence>
<gene>
    <name evidence="1" type="ORF">LSINAPIS_LOCUS13122</name>
</gene>
<accession>A0A5E4QXA1</accession>
<organism evidence="1 2">
    <name type="scientific">Leptidea sinapis</name>
    <dbReference type="NCBI Taxonomy" id="189913"/>
    <lineage>
        <taxon>Eukaryota</taxon>
        <taxon>Metazoa</taxon>
        <taxon>Ecdysozoa</taxon>
        <taxon>Arthropoda</taxon>
        <taxon>Hexapoda</taxon>
        <taxon>Insecta</taxon>
        <taxon>Pterygota</taxon>
        <taxon>Neoptera</taxon>
        <taxon>Endopterygota</taxon>
        <taxon>Lepidoptera</taxon>
        <taxon>Glossata</taxon>
        <taxon>Ditrysia</taxon>
        <taxon>Papilionoidea</taxon>
        <taxon>Pieridae</taxon>
        <taxon>Dismorphiinae</taxon>
        <taxon>Leptidea</taxon>
    </lineage>
</organism>
<sequence length="151" mass="16915">MPQLLLKISSKLGIGNDEEVISKETLTEPAILTQSLEAFRVMVNDAFTKKILDSLGGSDSEQHRSQPLTPQSHIYVGRMELRSFYKKKEKSFSQDANIIIDPNAIPMELKIWDAAFTHGRDCLSNSQSGLKKNLNPWSAPSRLGLADLLFR</sequence>
<evidence type="ECO:0000313" key="2">
    <source>
        <dbReference type="Proteomes" id="UP000324832"/>
    </source>
</evidence>
<dbReference type="EMBL" id="FZQP02006554">
    <property type="protein sequence ID" value="VVD03038.1"/>
    <property type="molecule type" value="Genomic_DNA"/>
</dbReference>
<keyword evidence="2" id="KW-1185">Reference proteome</keyword>
<dbReference type="AlphaFoldDB" id="A0A5E4QXA1"/>
<proteinExistence type="predicted"/>